<comment type="caution">
    <text evidence="1">The sequence shown here is derived from an EMBL/GenBank/DDBJ whole genome shotgun (WGS) entry which is preliminary data.</text>
</comment>
<reference evidence="1 2" key="1">
    <citation type="submission" date="2019-03" db="EMBL/GenBank/DDBJ databases">
        <title>Nematode-trapping fungi genome.</title>
        <authorList>
            <person name="Vidal-Diez De Ulzurrun G."/>
        </authorList>
    </citation>
    <scope>NUCLEOTIDE SEQUENCE [LARGE SCALE GENOMIC DNA]</scope>
    <source>
        <strain evidence="1 2">TWF154</strain>
    </source>
</reference>
<dbReference type="GO" id="GO:0005634">
    <property type="term" value="C:nucleus"/>
    <property type="evidence" value="ECO:0007669"/>
    <property type="project" value="TreeGrafter"/>
</dbReference>
<protein>
    <recommendedName>
        <fullName evidence="3">Pyridoxamine 5'-phosphate oxidase putative domain-containing protein</fullName>
    </recommendedName>
</protein>
<evidence type="ECO:0008006" key="3">
    <source>
        <dbReference type="Google" id="ProtNLM"/>
    </source>
</evidence>
<evidence type="ECO:0000313" key="1">
    <source>
        <dbReference type="EMBL" id="TGJ68316.1"/>
    </source>
</evidence>
<dbReference type="EMBL" id="SOZJ01000004">
    <property type="protein sequence ID" value="TGJ68316.1"/>
    <property type="molecule type" value="Genomic_DNA"/>
</dbReference>
<dbReference type="PANTHER" id="PTHR28040:SF1">
    <property type="entry name" value="PYRIDOXAMINE 5'-PHOSPHATE OXIDASE YLR456W HOMOLOG-RELATED"/>
    <property type="match status" value="1"/>
</dbReference>
<dbReference type="GO" id="GO:0005737">
    <property type="term" value="C:cytoplasm"/>
    <property type="evidence" value="ECO:0007669"/>
    <property type="project" value="TreeGrafter"/>
</dbReference>
<name>A0A8H2E0Q8_ORBOL</name>
<proteinExistence type="predicted"/>
<gene>
    <name evidence="1" type="ORF">EYR41_007375</name>
</gene>
<dbReference type="AlphaFoldDB" id="A0A8H2E0Q8"/>
<dbReference type="SUPFAM" id="SSF50475">
    <property type="entry name" value="FMN-binding split barrel"/>
    <property type="match status" value="1"/>
</dbReference>
<dbReference type="InterPro" id="IPR012349">
    <property type="entry name" value="Split_barrel_FMN-bd"/>
</dbReference>
<dbReference type="InterPro" id="IPR052841">
    <property type="entry name" value="PMP_oxidase-like"/>
</dbReference>
<dbReference type="PANTHER" id="PTHR28040">
    <property type="entry name" value="PYRIDOXAMINE 5'-PHOSPHATE OXIDASE YLR456W HOMOLOG-RELATED"/>
    <property type="match status" value="1"/>
</dbReference>
<dbReference type="Gene3D" id="2.30.110.10">
    <property type="entry name" value="Electron Transport, Fmn-binding Protein, Chain A"/>
    <property type="match status" value="1"/>
</dbReference>
<accession>A0A8H2E0Q8</accession>
<sequence>MQGGVETRSELCCGLVGVDELASPDSTDLLGIRNYQKIRAHGCPRINCPSFRYHRPFLTSSFTSNSTSTLVSSSSSEYYPQLLIGPKMAPPTQRVYEGQLPPEVLSCLNNTRFLHLATCTSTLRPHIALMNYTYIPPTKTFTGTALPTAVSSTSGPGVIIMLLSPTTKKLQNIKSNPHVSLLVHDWVSQRPPTASGPSSPDTNSLSPLAQFLQNMNSSELQSYSHTVRGYARILESGSNEEEYYKDVHKEANKFEGAKCYVEGEEGSVFVVVELEGGKIADWKGSVEDWGLPEEEATVNGL</sequence>
<evidence type="ECO:0000313" key="2">
    <source>
        <dbReference type="Proteomes" id="UP000297595"/>
    </source>
</evidence>
<organism evidence="1 2">
    <name type="scientific">Orbilia oligospora</name>
    <name type="common">Nematode-trapping fungus</name>
    <name type="synonym">Arthrobotrys oligospora</name>
    <dbReference type="NCBI Taxonomy" id="2813651"/>
    <lineage>
        <taxon>Eukaryota</taxon>
        <taxon>Fungi</taxon>
        <taxon>Dikarya</taxon>
        <taxon>Ascomycota</taxon>
        <taxon>Pezizomycotina</taxon>
        <taxon>Orbiliomycetes</taxon>
        <taxon>Orbiliales</taxon>
        <taxon>Orbiliaceae</taxon>
        <taxon>Orbilia</taxon>
    </lineage>
</organism>
<dbReference type="Proteomes" id="UP000297595">
    <property type="component" value="Unassembled WGS sequence"/>
</dbReference>